<organism evidence="2 3">
    <name type="scientific">Microbacterium phycohabitans</name>
    <dbReference type="NCBI Taxonomy" id="3075993"/>
    <lineage>
        <taxon>Bacteria</taxon>
        <taxon>Bacillati</taxon>
        <taxon>Actinomycetota</taxon>
        <taxon>Actinomycetes</taxon>
        <taxon>Micrococcales</taxon>
        <taxon>Microbacteriaceae</taxon>
        <taxon>Microbacterium</taxon>
    </lineage>
</organism>
<evidence type="ECO:0000313" key="2">
    <source>
        <dbReference type="EMBL" id="MDU0344292.1"/>
    </source>
</evidence>
<reference evidence="2 3" key="1">
    <citation type="submission" date="2023-09" db="EMBL/GenBank/DDBJ databases">
        <title>Microbacterium fusihabitans sp. nov., Microbacterium phycihabitans sp. nov., and Microbacterium cervinum sp. nov., isolated from dried seaweeds of beach.</title>
        <authorList>
            <person name="Lee S.D."/>
        </authorList>
    </citation>
    <scope>NUCLEOTIDE SEQUENCE [LARGE SCALE GENOMIC DNA]</scope>
    <source>
        <strain evidence="2 3">KSW2-29</strain>
    </source>
</reference>
<evidence type="ECO:0000256" key="1">
    <source>
        <dbReference type="SAM" id="MobiDB-lite"/>
    </source>
</evidence>
<feature type="region of interest" description="Disordered" evidence="1">
    <location>
        <begin position="1"/>
        <end position="63"/>
    </location>
</feature>
<comment type="caution">
    <text evidence="2">The sequence shown here is derived from an EMBL/GenBank/DDBJ whole genome shotgun (WGS) entry which is preliminary data.</text>
</comment>
<proteinExistence type="predicted"/>
<dbReference type="RefSeq" id="WP_316003155.1">
    <property type="nucleotide sequence ID" value="NZ_JAWDIT010000001.1"/>
</dbReference>
<feature type="compositionally biased region" description="Pro residues" evidence="1">
    <location>
        <begin position="13"/>
        <end position="38"/>
    </location>
</feature>
<sequence>MSTPAFPQTPSEPTTPTPAEPTTPAPSEPTVPLPPETQPAPAGEAGSDAAGAFAQEPDEAIGSADTVADNEVEQAVVDAVDPGGSPD</sequence>
<keyword evidence="3" id="KW-1185">Reference proteome</keyword>
<evidence type="ECO:0000313" key="3">
    <source>
        <dbReference type="Proteomes" id="UP001261125"/>
    </source>
</evidence>
<dbReference type="Proteomes" id="UP001261125">
    <property type="component" value="Unassembled WGS sequence"/>
</dbReference>
<gene>
    <name evidence="2" type="ORF">RWH44_01135</name>
</gene>
<protein>
    <submittedName>
        <fullName evidence="2">Uncharacterized protein</fullName>
    </submittedName>
</protein>
<accession>A0ABU3SIP4</accession>
<dbReference type="EMBL" id="JAWDIT010000001">
    <property type="protein sequence ID" value="MDU0344292.1"/>
    <property type="molecule type" value="Genomic_DNA"/>
</dbReference>
<name>A0ABU3SIP4_9MICO</name>